<dbReference type="InterPro" id="IPR029033">
    <property type="entry name" value="His_PPase_superfam"/>
</dbReference>
<dbReference type="InterPro" id="IPR050645">
    <property type="entry name" value="Histidine_acid_phosphatase"/>
</dbReference>
<evidence type="ECO:0000313" key="5">
    <source>
        <dbReference type="Proteomes" id="UP000294829"/>
    </source>
</evidence>
<name>A0A4R5W1M5_9BURK</name>
<feature type="signal peptide" evidence="3">
    <location>
        <begin position="1"/>
        <end position="23"/>
    </location>
</feature>
<dbReference type="AlphaFoldDB" id="A0A4R5W1M5"/>
<accession>A0A4R5W1M5</accession>
<keyword evidence="5" id="KW-1185">Reference proteome</keyword>
<comment type="similarity">
    <text evidence="1">Belongs to the histidine acid phosphatase family.</text>
</comment>
<proteinExistence type="inferred from homology"/>
<dbReference type="GO" id="GO:0050308">
    <property type="term" value="F:sugar-phosphatase activity"/>
    <property type="evidence" value="ECO:0007669"/>
    <property type="project" value="TreeGrafter"/>
</dbReference>
<dbReference type="Pfam" id="PF00328">
    <property type="entry name" value="His_Phos_2"/>
    <property type="match status" value="1"/>
</dbReference>
<comment type="caution">
    <text evidence="4">The sequence shown here is derived from an EMBL/GenBank/DDBJ whole genome shotgun (WGS) entry which is preliminary data.</text>
</comment>
<organism evidence="4 5">
    <name type="scientific">Sapientia aquatica</name>
    <dbReference type="NCBI Taxonomy" id="1549640"/>
    <lineage>
        <taxon>Bacteria</taxon>
        <taxon>Pseudomonadati</taxon>
        <taxon>Pseudomonadota</taxon>
        <taxon>Betaproteobacteria</taxon>
        <taxon>Burkholderiales</taxon>
        <taxon>Oxalobacteraceae</taxon>
        <taxon>Sapientia</taxon>
    </lineage>
</organism>
<evidence type="ECO:0000256" key="2">
    <source>
        <dbReference type="ARBA" id="ARBA00022801"/>
    </source>
</evidence>
<feature type="chain" id="PRO_5020823835" evidence="3">
    <location>
        <begin position="24"/>
        <end position="429"/>
    </location>
</feature>
<dbReference type="PANTHER" id="PTHR11567">
    <property type="entry name" value="ACID PHOSPHATASE-RELATED"/>
    <property type="match status" value="1"/>
</dbReference>
<gene>
    <name evidence="4" type="ORF">E2I14_10610</name>
</gene>
<dbReference type="Proteomes" id="UP000294829">
    <property type="component" value="Unassembled WGS sequence"/>
</dbReference>
<reference evidence="4 5" key="1">
    <citation type="submission" date="2019-03" db="EMBL/GenBank/DDBJ databases">
        <title>Sapientia aquatica gen. nov., sp. nov., isolated from a crater lake.</title>
        <authorList>
            <person name="Felfoldi T."/>
            <person name="Szabo A."/>
            <person name="Toth E."/>
            <person name="Schumann P."/>
            <person name="Keki Z."/>
            <person name="Marialigeti K."/>
            <person name="Mathe I."/>
        </authorList>
    </citation>
    <scope>NUCLEOTIDE SEQUENCE [LARGE SCALE GENOMIC DNA]</scope>
    <source>
        <strain evidence="4 5">SA-152</strain>
    </source>
</reference>
<keyword evidence="3" id="KW-0732">Signal</keyword>
<evidence type="ECO:0000313" key="4">
    <source>
        <dbReference type="EMBL" id="TDK66035.1"/>
    </source>
</evidence>
<dbReference type="GO" id="GO:0030288">
    <property type="term" value="C:outer membrane-bounded periplasmic space"/>
    <property type="evidence" value="ECO:0007669"/>
    <property type="project" value="TreeGrafter"/>
</dbReference>
<dbReference type="PANTHER" id="PTHR11567:SF110">
    <property type="entry name" value="2-PHOSPHOXYLOSE PHOSPHATASE 1"/>
    <property type="match status" value="1"/>
</dbReference>
<dbReference type="SUPFAM" id="SSF53254">
    <property type="entry name" value="Phosphoglycerate mutase-like"/>
    <property type="match status" value="1"/>
</dbReference>
<evidence type="ECO:0000256" key="3">
    <source>
        <dbReference type="SAM" id="SignalP"/>
    </source>
</evidence>
<dbReference type="OrthoDB" id="395886at2"/>
<dbReference type="CDD" id="cd07061">
    <property type="entry name" value="HP_HAP_like"/>
    <property type="match status" value="1"/>
</dbReference>
<keyword evidence="2" id="KW-0378">Hydrolase</keyword>
<protein>
    <submittedName>
        <fullName evidence="4">Histidine-type phosphatase</fullName>
    </submittedName>
</protein>
<dbReference type="InterPro" id="IPR000560">
    <property type="entry name" value="His_Pase_clade-2"/>
</dbReference>
<sequence length="429" mass="45700">MMLFMPKTCAALLLGLLLGSAEASEAPMTSSSEQGGFAIERVVLFARHGVRPPTKSAQAMGAYSDKAWPDDQAWGAAPAELTPHGALAIAQLGRQLRHYYAQAGLLPVAGSIANQTVIWADGADQRTRETAKTFAVALNQTSSAKIGAPISVGWSEQEIDPMIDSLGAQVCKLNPDDAKKAVLAQGAVDAPELSADLAKLQTILAPQACQGGAGTCFANPNKLVATEREVKISGPLSTAATVTEAFLLEYENALPMEQVAFGRANAADIGQLLSIHEHTSNLTRRTPYIAQRRAFRLVQFILAALSEQSVSSTTPAITAQQNLILLAGHDTNLSNLAGVFGLAWQLPDQPDSTAPGTTLAFERWRNAKTGQVVVKMRVFYQGLEQVRQLLDQPLHSVELNPALCKNSSSCELDSFVSQIKSSLPNDCAQ</sequence>
<dbReference type="RefSeq" id="WP_133328227.1">
    <property type="nucleotide sequence ID" value="NZ_SMYL01000004.1"/>
</dbReference>
<dbReference type="Gene3D" id="3.40.50.1240">
    <property type="entry name" value="Phosphoglycerate mutase-like"/>
    <property type="match status" value="2"/>
</dbReference>
<evidence type="ECO:0000256" key="1">
    <source>
        <dbReference type="ARBA" id="ARBA00005375"/>
    </source>
</evidence>
<dbReference type="EMBL" id="SMYL01000004">
    <property type="protein sequence ID" value="TDK66035.1"/>
    <property type="molecule type" value="Genomic_DNA"/>
</dbReference>